<keyword evidence="3 7" id="KW-0694">RNA-binding</keyword>
<dbReference type="SUPFAM" id="SSF55653">
    <property type="entry name" value="Ribosomal protein L9 C-domain"/>
    <property type="match status" value="1"/>
</dbReference>
<proteinExistence type="inferred from homology"/>
<dbReference type="InterPro" id="IPR036791">
    <property type="entry name" value="Ribosomal_bL9_C_sf"/>
</dbReference>
<evidence type="ECO:0000313" key="10">
    <source>
        <dbReference type="Proteomes" id="UP000319130"/>
    </source>
</evidence>
<dbReference type="GO" id="GO:1990904">
    <property type="term" value="C:ribonucleoprotein complex"/>
    <property type="evidence" value="ECO:0007669"/>
    <property type="project" value="UniProtKB-KW"/>
</dbReference>
<keyword evidence="5 7" id="KW-0687">Ribonucleoprotein</keyword>
<dbReference type="AlphaFoldDB" id="A0A523W9U2"/>
<dbReference type="Gene3D" id="3.40.5.10">
    <property type="entry name" value="Ribosomal protein L9, N-terminal domain"/>
    <property type="match status" value="1"/>
</dbReference>
<dbReference type="InterPro" id="IPR020070">
    <property type="entry name" value="Ribosomal_bL9_N"/>
</dbReference>
<evidence type="ECO:0000256" key="5">
    <source>
        <dbReference type="ARBA" id="ARBA00023274"/>
    </source>
</evidence>
<evidence type="ECO:0000256" key="2">
    <source>
        <dbReference type="ARBA" id="ARBA00022730"/>
    </source>
</evidence>
<dbReference type="InterPro" id="IPR036935">
    <property type="entry name" value="Ribosomal_bL9_N_sf"/>
</dbReference>
<dbReference type="Pfam" id="PF01281">
    <property type="entry name" value="Ribosomal_L9_N"/>
    <property type="match status" value="1"/>
</dbReference>
<evidence type="ECO:0000256" key="1">
    <source>
        <dbReference type="ARBA" id="ARBA00010605"/>
    </source>
</evidence>
<dbReference type="Gene3D" id="3.10.430.100">
    <property type="entry name" value="Ribosomal protein L9, C-terminal domain"/>
    <property type="match status" value="1"/>
</dbReference>
<evidence type="ECO:0000256" key="7">
    <source>
        <dbReference type="HAMAP-Rule" id="MF_00503"/>
    </source>
</evidence>
<evidence type="ECO:0000259" key="8">
    <source>
        <dbReference type="PROSITE" id="PS00651"/>
    </source>
</evidence>
<dbReference type="Pfam" id="PF03948">
    <property type="entry name" value="Ribosomal_L9_C"/>
    <property type="match status" value="1"/>
</dbReference>
<dbReference type="InterPro" id="IPR000244">
    <property type="entry name" value="Ribosomal_bL9"/>
</dbReference>
<name>A0A523W9U2_UNCAE</name>
<dbReference type="PROSITE" id="PS00651">
    <property type="entry name" value="RIBOSOMAL_L9"/>
    <property type="match status" value="1"/>
</dbReference>
<evidence type="ECO:0000256" key="3">
    <source>
        <dbReference type="ARBA" id="ARBA00022884"/>
    </source>
</evidence>
<accession>A0A523W9U2</accession>
<dbReference type="InterPro" id="IPR009027">
    <property type="entry name" value="Ribosomal_bL9/RNase_H1_N"/>
</dbReference>
<dbReference type="Proteomes" id="UP000319130">
    <property type="component" value="Unassembled WGS sequence"/>
</dbReference>
<dbReference type="EMBL" id="SOIZ01000085">
    <property type="protein sequence ID" value="TET63783.1"/>
    <property type="molecule type" value="Genomic_DNA"/>
</dbReference>
<evidence type="ECO:0000256" key="4">
    <source>
        <dbReference type="ARBA" id="ARBA00022980"/>
    </source>
</evidence>
<evidence type="ECO:0000313" key="9">
    <source>
        <dbReference type="EMBL" id="TET63783.1"/>
    </source>
</evidence>
<feature type="domain" description="Ribosomal protein L9" evidence="8">
    <location>
        <begin position="32"/>
        <end position="59"/>
    </location>
</feature>
<dbReference type="SUPFAM" id="SSF55658">
    <property type="entry name" value="L9 N-domain-like"/>
    <property type="match status" value="1"/>
</dbReference>
<dbReference type="HAMAP" id="MF_00503">
    <property type="entry name" value="Ribosomal_bL9"/>
    <property type="match status" value="1"/>
</dbReference>
<protein>
    <recommendedName>
        <fullName evidence="6 7">Large ribosomal subunit protein bL9</fullName>
    </recommendedName>
</protein>
<comment type="function">
    <text evidence="7">Binds to the 23S rRNA.</text>
</comment>
<gene>
    <name evidence="7" type="primary">rplI</name>
    <name evidence="9" type="ORF">E3J48_02055</name>
</gene>
<comment type="caution">
    <text evidence="9">The sequence shown here is derived from an EMBL/GenBank/DDBJ whole genome shotgun (WGS) entry which is preliminary data.</text>
</comment>
<dbReference type="GO" id="GO:0019843">
    <property type="term" value="F:rRNA binding"/>
    <property type="evidence" value="ECO:0007669"/>
    <property type="project" value="UniProtKB-UniRule"/>
</dbReference>
<organism evidence="9 10">
    <name type="scientific">Aerophobetes bacterium</name>
    <dbReference type="NCBI Taxonomy" id="2030807"/>
    <lineage>
        <taxon>Bacteria</taxon>
        <taxon>Candidatus Aerophobota</taxon>
    </lineage>
</organism>
<dbReference type="NCBIfam" id="TIGR00158">
    <property type="entry name" value="L9"/>
    <property type="match status" value="1"/>
</dbReference>
<dbReference type="InterPro" id="IPR020069">
    <property type="entry name" value="Ribosomal_bL9_C"/>
</dbReference>
<reference evidence="9 10" key="1">
    <citation type="submission" date="2019-03" db="EMBL/GenBank/DDBJ databases">
        <title>Metabolic potential of uncultured bacteria and archaea associated with petroleum seepage in deep-sea sediments.</title>
        <authorList>
            <person name="Dong X."/>
            <person name="Hubert C."/>
        </authorList>
    </citation>
    <scope>NUCLEOTIDE SEQUENCE [LARGE SCALE GENOMIC DNA]</scope>
    <source>
        <strain evidence="9">E29_bin52</strain>
    </source>
</reference>
<keyword evidence="4 7" id="KW-0689">Ribosomal protein</keyword>
<sequence>MPSLRSLSEAKAKAGPGEKVKVILEKDVAGLGEEGTVVEVADGYARNYLLPKGVAHTATPGNIRKWEEMKKVAGRKNEKGKQKALKIAEKLKGVEIVMEREMGEEGKLFGAVTTQDIAEEIRRKFRQDIDHRKVELEEPIRVIGLRQVILKLHPQVKIPLKVEVKKK</sequence>
<keyword evidence="2 7" id="KW-0699">rRNA-binding</keyword>
<dbReference type="GO" id="GO:0003735">
    <property type="term" value="F:structural constituent of ribosome"/>
    <property type="evidence" value="ECO:0007669"/>
    <property type="project" value="InterPro"/>
</dbReference>
<comment type="similarity">
    <text evidence="1 7">Belongs to the bacterial ribosomal protein bL9 family.</text>
</comment>
<dbReference type="InterPro" id="IPR020594">
    <property type="entry name" value="Ribosomal_bL9_bac/chp"/>
</dbReference>
<dbReference type="GO" id="GO:0005840">
    <property type="term" value="C:ribosome"/>
    <property type="evidence" value="ECO:0007669"/>
    <property type="project" value="UniProtKB-KW"/>
</dbReference>
<evidence type="ECO:0000256" key="6">
    <source>
        <dbReference type="ARBA" id="ARBA00035292"/>
    </source>
</evidence>
<dbReference type="GO" id="GO:0006412">
    <property type="term" value="P:translation"/>
    <property type="evidence" value="ECO:0007669"/>
    <property type="project" value="UniProtKB-UniRule"/>
</dbReference>
<dbReference type="PANTHER" id="PTHR21368">
    <property type="entry name" value="50S RIBOSOMAL PROTEIN L9"/>
    <property type="match status" value="1"/>
</dbReference>